<keyword evidence="3" id="KW-1185">Reference proteome</keyword>
<dbReference type="PANTHER" id="PTHR33570">
    <property type="entry name" value="4-CARBOXYMUCONOLACTONE DECARBOXYLASE FAMILY PROTEIN"/>
    <property type="match status" value="1"/>
</dbReference>
<dbReference type="Proteomes" id="UP000255036">
    <property type="component" value="Unassembled WGS sequence"/>
</dbReference>
<dbReference type="AlphaFoldDB" id="A0A371AX48"/>
<evidence type="ECO:0000259" key="1">
    <source>
        <dbReference type="Pfam" id="PF02627"/>
    </source>
</evidence>
<evidence type="ECO:0000313" key="3">
    <source>
        <dbReference type="Proteomes" id="UP000255036"/>
    </source>
</evidence>
<dbReference type="InterPro" id="IPR003779">
    <property type="entry name" value="CMD-like"/>
</dbReference>
<dbReference type="Gene3D" id="1.20.1290.10">
    <property type="entry name" value="AhpD-like"/>
    <property type="match status" value="1"/>
</dbReference>
<sequence>MEEFQKIINNFKENEVSKYGSLNREIKAMISIVVLTTLGTVKEIKKEVKTSLEAGVLPELLSESAIQCTPYVGYSKVEEALEVIYVTLKENGVELPLKKQSKTVGEKRFIKGLSVQQSIFGKDRIKNMRISEPDDLMHIKDYLSAYCFGDFYTRGIVALNVRELLTFCCLATLGGCEPQLKAHIAGNLNVGNRRDELLSAITWCIPYIGFPRTLNTINCINEIAEK</sequence>
<dbReference type="InterPro" id="IPR052512">
    <property type="entry name" value="4CMD/NDH-1_regulator"/>
</dbReference>
<dbReference type="InterPro" id="IPR029032">
    <property type="entry name" value="AhpD-like"/>
</dbReference>
<comment type="caution">
    <text evidence="2">The sequence shown here is derived from an EMBL/GenBank/DDBJ whole genome shotgun (WGS) entry which is preliminary data.</text>
</comment>
<protein>
    <submittedName>
        <fullName evidence="2">Carboxymuconolactone decarboxylase family protein</fullName>
    </submittedName>
</protein>
<dbReference type="SUPFAM" id="SSF69118">
    <property type="entry name" value="AhpD-like"/>
    <property type="match status" value="1"/>
</dbReference>
<feature type="domain" description="Carboxymuconolactone decarboxylase-like" evidence="1">
    <location>
        <begin position="141"/>
        <end position="219"/>
    </location>
</feature>
<dbReference type="EMBL" id="QRCT01000014">
    <property type="protein sequence ID" value="RDU24155.1"/>
    <property type="molecule type" value="Genomic_DNA"/>
</dbReference>
<dbReference type="GO" id="GO:0051920">
    <property type="term" value="F:peroxiredoxin activity"/>
    <property type="evidence" value="ECO:0007669"/>
    <property type="project" value="InterPro"/>
</dbReference>
<organism evidence="2 3">
    <name type="scientific">Anaerosacchariphilus polymeriproducens</name>
    <dbReference type="NCBI Taxonomy" id="1812858"/>
    <lineage>
        <taxon>Bacteria</taxon>
        <taxon>Bacillati</taxon>
        <taxon>Bacillota</taxon>
        <taxon>Clostridia</taxon>
        <taxon>Lachnospirales</taxon>
        <taxon>Lachnospiraceae</taxon>
        <taxon>Anaerosacchariphilus</taxon>
    </lineage>
</organism>
<feature type="domain" description="Carboxymuconolactone decarboxylase-like" evidence="1">
    <location>
        <begin position="3"/>
        <end position="83"/>
    </location>
</feature>
<evidence type="ECO:0000313" key="2">
    <source>
        <dbReference type="EMBL" id="RDU24155.1"/>
    </source>
</evidence>
<name>A0A371AX48_9FIRM</name>
<dbReference type="Pfam" id="PF02627">
    <property type="entry name" value="CMD"/>
    <property type="match status" value="2"/>
</dbReference>
<accession>A0A371AX48</accession>
<dbReference type="OrthoDB" id="9802489at2"/>
<gene>
    <name evidence="2" type="ORF">DWV06_05500</name>
</gene>
<reference evidence="2 3" key="1">
    <citation type="submission" date="2018-07" db="EMBL/GenBank/DDBJ databases">
        <title>Anaerosacharophilus polymeroproducens gen. nov. sp. nov., an anaerobic bacterium isolated from salt field.</title>
        <authorList>
            <person name="Kim W."/>
            <person name="Yang S.-H."/>
            <person name="Oh J."/>
            <person name="Lee J.-H."/>
            <person name="Kwon K.K."/>
        </authorList>
    </citation>
    <scope>NUCLEOTIDE SEQUENCE [LARGE SCALE GENOMIC DNA]</scope>
    <source>
        <strain evidence="2 3">MCWD5</strain>
    </source>
</reference>
<dbReference type="RefSeq" id="WP_115481180.1">
    <property type="nucleotide sequence ID" value="NZ_QRCT01000014.1"/>
</dbReference>
<dbReference type="PANTHER" id="PTHR33570:SF2">
    <property type="entry name" value="CARBOXYMUCONOLACTONE DECARBOXYLASE-LIKE DOMAIN-CONTAINING PROTEIN"/>
    <property type="match status" value="1"/>
</dbReference>
<proteinExistence type="predicted"/>